<feature type="non-terminal residue" evidence="1">
    <location>
        <position position="1"/>
    </location>
</feature>
<sequence length="83" mass="8657">RYINDGAGRPYAGFTAFVQDQLGCAASNARRYQQGIVGLILPLQELTAPGTRIPVTSSDVARLGVTGARVVIEEAPGALEGIT</sequence>
<accession>A0ABX3TBS9</accession>
<gene>
    <name evidence="1" type="ORF">BST46_31145</name>
</gene>
<protein>
    <submittedName>
        <fullName evidence="1">Uncharacterized protein</fullName>
    </submittedName>
</protein>
<evidence type="ECO:0000313" key="1">
    <source>
        <dbReference type="EMBL" id="ORB73065.1"/>
    </source>
</evidence>
<name>A0ABX3TBS9_9MYCO</name>
<dbReference type="Proteomes" id="UP000192847">
    <property type="component" value="Unassembled WGS sequence"/>
</dbReference>
<comment type="caution">
    <text evidence="1">The sequence shown here is derived from an EMBL/GenBank/DDBJ whole genome shotgun (WGS) entry which is preliminary data.</text>
</comment>
<dbReference type="EMBL" id="MVIL01001108">
    <property type="protein sequence ID" value="ORB73065.1"/>
    <property type="molecule type" value="Genomic_DNA"/>
</dbReference>
<evidence type="ECO:0000313" key="2">
    <source>
        <dbReference type="Proteomes" id="UP000192847"/>
    </source>
</evidence>
<feature type="non-terminal residue" evidence="1">
    <location>
        <position position="83"/>
    </location>
</feature>
<proteinExistence type="predicted"/>
<organism evidence="1 2">
    <name type="scientific">Mycobacterium timonense</name>
    <dbReference type="NCBI Taxonomy" id="701043"/>
    <lineage>
        <taxon>Bacteria</taxon>
        <taxon>Bacillati</taxon>
        <taxon>Actinomycetota</taxon>
        <taxon>Actinomycetes</taxon>
        <taxon>Mycobacteriales</taxon>
        <taxon>Mycobacteriaceae</taxon>
        <taxon>Mycobacterium</taxon>
        <taxon>Mycobacterium avium complex (MAC)</taxon>
    </lineage>
</organism>
<keyword evidence="2" id="KW-1185">Reference proteome</keyword>
<reference evidence="1 2" key="1">
    <citation type="submission" date="2017-02" db="EMBL/GenBank/DDBJ databases">
        <title>The new phylogeny of genus Mycobacterium.</title>
        <authorList>
            <person name="Tortoli E."/>
            <person name="Trovato A."/>
            <person name="Cirillo D.M."/>
        </authorList>
    </citation>
    <scope>NUCLEOTIDE SEQUENCE [LARGE SCALE GENOMIC DNA]</scope>
    <source>
        <strain evidence="1 2">CCUG 56329</strain>
    </source>
</reference>